<dbReference type="PROSITE" id="PS50943">
    <property type="entry name" value="HTH_CROC1"/>
    <property type="match status" value="1"/>
</dbReference>
<dbReference type="RefSeq" id="WP_130606229.1">
    <property type="nucleotide sequence ID" value="NZ_AP019400.1"/>
</dbReference>
<evidence type="ECO:0000313" key="5">
    <source>
        <dbReference type="Proteomes" id="UP000289856"/>
    </source>
</evidence>
<dbReference type="Gene3D" id="1.10.260.40">
    <property type="entry name" value="lambda repressor-like DNA-binding domains"/>
    <property type="match status" value="1"/>
</dbReference>
<name>A0A3T1D1S6_9BACL</name>
<evidence type="ECO:0000256" key="1">
    <source>
        <dbReference type="ARBA" id="ARBA00023125"/>
    </source>
</evidence>
<dbReference type="Pfam" id="PF01381">
    <property type="entry name" value="HTH_3"/>
    <property type="match status" value="1"/>
</dbReference>
<dbReference type="InterPro" id="IPR001387">
    <property type="entry name" value="Cro/C1-type_HTH"/>
</dbReference>
<keyword evidence="2" id="KW-0175">Coiled coil</keyword>
<feature type="domain" description="HTH cro/C1-type" evidence="3">
    <location>
        <begin position="6"/>
        <end position="60"/>
    </location>
</feature>
<evidence type="ECO:0000256" key="2">
    <source>
        <dbReference type="SAM" id="Coils"/>
    </source>
</evidence>
<dbReference type="EMBL" id="AP019400">
    <property type="protein sequence ID" value="BBI32008.1"/>
    <property type="molecule type" value="Genomic_DNA"/>
</dbReference>
<dbReference type="SMART" id="SM00530">
    <property type="entry name" value="HTH_XRE"/>
    <property type="match status" value="1"/>
</dbReference>
<gene>
    <name evidence="4" type="ORF">KCTCHS21_14070</name>
</gene>
<dbReference type="KEGG" id="cohn:KCTCHS21_14070"/>
<keyword evidence="1" id="KW-0238">DNA-binding</keyword>
<dbReference type="GO" id="GO:0003677">
    <property type="term" value="F:DNA binding"/>
    <property type="evidence" value="ECO:0007669"/>
    <property type="project" value="UniProtKB-KW"/>
</dbReference>
<dbReference type="CDD" id="cd00093">
    <property type="entry name" value="HTH_XRE"/>
    <property type="match status" value="1"/>
</dbReference>
<dbReference type="SUPFAM" id="SSF47413">
    <property type="entry name" value="lambda repressor-like DNA-binding domains"/>
    <property type="match status" value="1"/>
</dbReference>
<evidence type="ECO:0000259" key="3">
    <source>
        <dbReference type="PROSITE" id="PS50943"/>
    </source>
</evidence>
<feature type="coiled-coil region" evidence="2">
    <location>
        <begin position="91"/>
        <end position="118"/>
    </location>
</feature>
<sequence>MLGERIKQLRKEKKKTHQDMADFLGITRQAYGYYESGKRDVDTETLTKLADFFDVSLDYMVGRTEENHQALSKSSGRAYYGGGADWTDDERKLADAAVEDWRRRKKEMEANMNTRNKQ</sequence>
<keyword evidence="5" id="KW-1185">Reference proteome</keyword>
<accession>A0A3T1D1S6</accession>
<dbReference type="OrthoDB" id="1863321at2"/>
<dbReference type="PANTHER" id="PTHR46558">
    <property type="entry name" value="TRACRIPTIONAL REGULATORY PROTEIN-RELATED-RELATED"/>
    <property type="match status" value="1"/>
</dbReference>
<dbReference type="Proteomes" id="UP000289856">
    <property type="component" value="Chromosome"/>
</dbReference>
<protein>
    <recommendedName>
        <fullName evidence="3">HTH cro/C1-type domain-containing protein</fullName>
    </recommendedName>
</protein>
<dbReference type="PANTHER" id="PTHR46558:SF14">
    <property type="entry name" value="HTH-TYPE TRANSCRIPTIONAL REGULATOR ANSR"/>
    <property type="match status" value="1"/>
</dbReference>
<dbReference type="InterPro" id="IPR010982">
    <property type="entry name" value="Lambda_DNA-bd_dom_sf"/>
</dbReference>
<dbReference type="AlphaFoldDB" id="A0A3T1D1S6"/>
<evidence type="ECO:0000313" key="4">
    <source>
        <dbReference type="EMBL" id="BBI32008.1"/>
    </source>
</evidence>
<proteinExistence type="predicted"/>
<reference evidence="4 5" key="1">
    <citation type="submission" date="2019-01" db="EMBL/GenBank/DDBJ databases">
        <title>Complete genome sequence of Cohnella hallensis HS21 isolated from Korean fir (Abies koreana) rhizospheric soil.</title>
        <authorList>
            <person name="Jiang L."/>
            <person name="Kang S.W."/>
            <person name="Kim S."/>
            <person name="Jung J."/>
            <person name="Kim C.Y."/>
            <person name="Kim D.H."/>
            <person name="Kim S.W."/>
            <person name="Lee J."/>
        </authorList>
    </citation>
    <scope>NUCLEOTIDE SEQUENCE [LARGE SCALE GENOMIC DNA]</scope>
    <source>
        <strain evidence="4 5">HS21</strain>
    </source>
</reference>
<organism evidence="4 5">
    <name type="scientific">Cohnella abietis</name>
    <dbReference type="NCBI Taxonomy" id="2507935"/>
    <lineage>
        <taxon>Bacteria</taxon>
        <taxon>Bacillati</taxon>
        <taxon>Bacillota</taxon>
        <taxon>Bacilli</taxon>
        <taxon>Bacillales</taxon>
        <taxon>Paenibacillaceae</taxon>
        <taxon>Cohnella</taxon>
    </lineage>
</organism>